<protein>
    <recommendedName>
        <fullName evidence="2">Acyl-CoA thioesterase-like C-terminal domain-containing protein</fullName>
    </recommendedName>
</protein>
<dbReference type="PANTHER" id="PTHR11066:SF64">
    <property type="entry name" value="ACYL-COA THIOESTERASE (AFU_ORTHOLOGUE AFUA_1G12060)"/>
    <property type="match status" value="1"/>
</dbReference>
<dbReference type="InterPro" id="IPR042171">
    <property type="entry name" value="Acyl-CoA_hotdog"/>
</dbReference>
<dbReference type="VEuPathDB" id="FungiDB:ASPWEDRAFT_40457"/>
<name>A0A1L9RJZ9_ASPWE</name>
<feature type="domain" description="Acyl-CoA thioesterase-like C-terminal" evidence="2">
    <location>
        <begin position="171"/>
        <end position="271"/>
    </location>
</feature>
<dbReference type="InterPro" id="IPR003703">
    <property type="entry name" value="Acyl_CoA_thio"/>
</dbReference>
<gene>
    <name evidence="3" type="ORF">ASPWEDRAFT_40457</name>
</gene>
<comment type="similarity">
    <text evidence="1">Belongs to the C/M/P thioester hydrolase family.</text>
</comment>
<dbReference type="InterPro" id="IPR029069">
    <property type="entry name" value="HotDog_dom_sf"/>
</dbReference>
<evidence type="ECO:0000256" key="1">
    <source>
        <dbReference type="ARBA" id="ARBA00006538"/>
    </source>
</evidence>
<dbReference type="OrthoDB" id="68328at2759"/>
<dbReference type="CDD" id="cd03444">
    <property type="entry name" value="Thioesterase_II_repeat1"/>
    <property type="match status" value="1"/>
</dbReference>
<dbReference type="GO" id="GO:0047617">
    <property type="term" value="F:fatty acyl-CoA hydrolase activity"/>
    <property type="evidence" value="ECO:0007669"/>
    <property type="project" value="InterPro"/>
</dbReference>
<accession>A0A1L9RJZ9</accession>
<dbReference type="STRING" id="1073089.A0A1L9RJZ9"/>
<dbReference type="InterPro" id="IPR049450">
    <property type="entry name" value="ACOT8-like_C"/>
</dbReference>
<dbReference type="Pfam" id="PF20789">
    <property type="entry name" value="4HBT_3C"/>
    <property type="match status" value="1"/>
</dbReference>
<evidence type="ECO:0000313" key="3">
    <source>
        <dbReference type="EMBL" id="OJJ35266.1"/>
    </source>
</evidence>
<proteinExistence type="inferred from homology"/>
<dbReference type="GO" id="GO:0005782">
    <property type="term" value="C:peroxisomal matrix"/>
    <property type="evidence" value="ECO:0007669"/>
    <property type="project" value="UniProtKB-SubCell"/>
</dbReference>
<dbReference type="GeneID" id="63751172"/>
<evidence type="ECO:0000313" key="4">
    <source>
        <dbReference type="Proteomes" id="UP000184383"/>
    </source>
</evidence>
<dbReference type="Gene3D" id="2.40.160.210">
    <property type="entry name" value="Acyl-CoA thioesterase, double hotdog domain"/>
    <property type="match status" value="1"/>
</dbReference>
<dbReference type="PANTHER" id="PTHR11066">
    <property type="entry name" value="ACYL-COA THIOESTERASE"/>
    <property type="match status" value="1"/>
</dbReference>
<organism evidence="3 4">
    <name type="scientific">Aspergillus wentii DTO 134E9</name>
    <dbReference type="NCBI Taxonomy" id="1073089"/>
    <lineage>
        <taxon>Eukaryota</taxon>
        <taxon>Fungi</taxon>
        <taxon>Dikarya</taxon>
        <taxon>Ascomycota</taxon>
        <taxon>Pezizomycotina</taxon>
        <taxon>Eurotiomycetes</taxon>
        <taxon>Eurotiomycetidae</taxon>
        <taxon>Eurotiales</taxon>
        <taxon>Aspergillaceae</taxon>
        <taxon>Aspergillus</taxon>
        <taxon>Aspergillus subgen. Cremei</taxon>
    </lineage>
</organism>
<dbReference type="GO" id="GO:0006637">
    <property type="term" value="P:acyl-CoA metabolic process"/>
    <property type="evidence" value="ECO:0007669"/>
    <property type="project" value="InterPro"/>
</dbReference>
<dbReference type="AlphaFoldDB" id="A0A1L9RJZ9"/>
<dbReference type="RefSeq" id="XP_040688942.1">
    <property type="nucleotide sequence ID" value="XM_040835324.1"/>
</dbReference>
<dbReference type="EMBL" id="KV878212">
    <property type="protein sequence ID" value="OJJ35266.1"/>
    <property type="molecule type" value="Genomic_DNA"/>
</dbReference>
<dbReference type="SUPFAM" id="SSF54637">
    <property type="entry name" value="Thioesterase/thiol ester dehydrase-isomerase"/>
    <property type="match status" value="2"/>
</dbReference>
<keyword evidence="4" id="KW-1185">Reference proteome</keyword>
<sequence>MTGTFILGGLLDVPYVFSVRHIRDGGMYCTRAVDARQNGKICFSCLCSFKRDENQQTFNHQPLPAQERFKSILDGKRPEDHLPSPGVDSDLWIQHIQQGDIEEREFPGLDARKVDMKDYNDSEDVKRNPEKYRQLALYSLKGSLEEISTMPKSKQDLKNRDQSGEFDNLYACAHMYACDKNSLLLIPRALGHKHWSAMASLTLTVIFHQHGDALRMIDWDAASKENGEELPKKWFVQEGWTPRSGENRAVHESYLFSPDGTLLATSLQDSMLRLRKLGRGGKL</sequence>
<dbReference type="Proteomes" id="UP000184383">
    <property type="component" value="Unassembled WGS sequence"/>
</dbReference>
<dbReference type="CDD" id="cd03445">
    <property type="entry name" value="Thioesterase_II_repeat2"/>
    <property type="match status" value="1"/>
</dbReference>
<reference evidence="4" key="1">
    <citation type="journal article" date="2017" name="Genome Biol.">
        <title>Comparative genomics reveals high biological diversity and specific adaptations in the industrially and medically important fungal genus Aspergillus.</title>
        <authorList>
            <person name="de Vries R.P."/>
            <person name="Riley R."/>
            <person name="Wiebenga A."/>
            <person name="Aguilar-Osorio G."/>
            <person name="Amillis S."/>
            <person name="Uchima C.A."/>
            <person name="Anderluh G."/>
            <person name="Asadollahi M."/>
            <person name="Askin M."/>
            <person name="Barry K."/>
            <person name="Battaglia E."/>
            <person name="Bayram O."/>
            <person name="Benocci T."/>
            <person name="Braus-Stromeyer S.A."/>
            <person name="Caldana C."/>
            <person name="Canovas D."/>
            <person name="Cerqueira G.C."/>
            <person name="Chen F."/>
            <person name="Chen W."/>
            <person name="Choi C."/>
            <person name="Clum A."/>
            <person name="Dos Santos R.A."/>
            <person name="Damasio A.R."/>
            <person name="Diallinas G."/>
            <person name="Emri T."/>
            <person name="Fekete E."/>
            <person name="Flipphi M."/>
            <person name="Freyberg S."/>
            <person name="Gallo A."/>
            <person name="Gournas C."/>
            <person name="Habgood R."/>
            <person name="Hainaut M."/>
            <person name="Harispe M.L."/>
            <person name="Henrissat B."/>
            <person name="Hilden K.S."/>
            <person name="Hope R."/>
            <person name="Hossain A."/>
            <person name="Karabika E."/>
            <person name="Karaffa L."/>
            <person name="Karanyi Z."/>
            <person name="Krasevec N."/>
            <person name="Kuo A."/>
            <person name="Kusch H."/>
            <person name="LaButti K."/>
            <person name="Lagendijk E.L."/>
            <person name="Lapidus A."/>
            <person name="Levasseur A."/>
            <person name="Lindquist E."/>
            <person name="Lipzen A."/>
            <person name="Logrieco A.F."/>
            <person name="MacCabe A."/>
            <person name="Maekelae M.R."/>
            <person name="Malavazi I."/>
            <person name="Melin P."/>
            <person name="Meyer V."/>
            <person name="Mielnichuk N."/>
            <person name="Miskei M."/>
            <person name="Molnar A.P."/>
            <person name="Mule G."/>
            <person name="Ngan C.Y."/>
            <person name="Orejas M."/>
            <person name="Orosz E."/>
            <person name="Ouedraogo J.P."/>
            <person name="Overkamp K.M."/>
            <person name="Park H.-S."/>
            <person name="Perrone G."/>
            <person name="Piumi F."/>
            <person name="Punt P.J."/>
            <person name="Ram A.F."/>
            <person name="Ramon A."/>
            <person name="Rauscher S."/>
            <person name="Record E."/>
            <person name="Riano-Pachon D.M."/>
            <person name="Robert V."/>
            <person name="Roehrig J."/>
            <person name="Ruller R."/>
            <person name="Salamov A."/>
            <person name="Salih N.S."/>
            <person name="Samson R.A."/>
            <person name="Sandor E."/>
            <person name="Sanguinetti M."/>
            <person name="Schuetze T."/>
            <person name="Sepcic K."/>
            <person name="Shelest E."/>
            <person name="Sherlock G."/>
            <person name="Sophianopoulou V."/>
            <person name="Squina F.M."/>
            <person name="Sun H."/>
            <person name="Susca A."/>
            <person name="Todd R.B."/>
            <person name="Tsang A."/>
            <person name="Unkles S.E."/>
            <person name="van de Wiele N."/>
            <person name="van Rossen-Uffink D."/>
            <person name="Oliveira J.V."/>
            <person name="Vesth T.C."/>
            <person name="Visser J."/>
            <person name="Yu J.-H."/>
            <person name="Zhou M."/>
            <person name="Andersen M.R."/>
            <person name="Archer D.B."/>
            <person name="Baker S.E."/>
            <person name="Benoit I."/>
            <person name="Brakhage A.A."/>
            <person name="Braus G.H."/>
            <person name="Fischer R."/>
            <person name="Frisvad J.C."/>
            <person name="Goldman G.H."/>
            <person name="Houbraken J."/>
            <person name="Oakley B."/>
            <person name="Pocsi I."/>
            <person name="Scazzocchio C."/>
            <person name="Seiboth B."/>
            <person name="vanKuyk P.A."/>
            <person name="Wortman J."/>
            <person name="Dyer P.S."/>
            <person name="Grigoriev I.V."/>
        </authorList>
    </citation>
    <scope>NUCLEOTIDE SEQUENCE [LARGE SCALE GENOMIC DNA]</scope>
    <source>
        <strain evidence="4">DTO 134E9</strain>
    </source>
</reference>
<evidence type="ECO:0000259" key="2">
    <source>
        <dbReference type="Pfam" id="PF20789"/>
    </source>
</evidence>
<dbReference type="GO" id="GO:0009062">
    <property type="term" value="P:fatty acid catabolic process"/>
    <property type="evidence" value="ECO:0007669"/>
    <property type="project" value="TreeGrafter"/>
</dbReference>